<accession>A0A0M9VPT8</accession>
<dbReference type="GO" id="GO:0106335">
    <property type="term" value="F:tRNA (5-carboxymethyluridine(34)-5-O)-methyltransferase activity"/>
    <property type="evidence" value="ECO:0007669"/>
    <property type="project" value="TreeGrafter"/>
</dbReference>
<dbReference type="RefSeq" id="XP_017992384.1">
    <property type="nucleotide sequence ID" value="XM_018135669.1"/>
</dbReference>
<dbReference type="VEuPathDB" id="FungiDB:Malapachy_1159"/>
<evidence type="ECO:0000313" key="4">
    <source>
        <dbReference type="EMBL" id="KOS14752.1"/>
    </source>
</evidence>
<dbReference type="GO" id="GO:0005634">
    <property type="term" value="C:nucleus"/>
    <property type="evidence" value="ECO:0007669"/>
    <property type="project" value="TreeGrafter"/>
</dbReference>
<dbReference type="InterPro" id="IPR029063">
    <property type="entry name" value="SAM-dependent_MTases_sf"/>
</dbReference>
<dbReference type="STRING" id="77020.A0A0M9VPT8"/>
<dbReference type="OrthoDB" id="271595at2759"/>
<dbReference type="GO" id="GO:0030488">
    <property type="term" value="P:tRNA methylation"/>
    <property type="evidence" value="ECO:0007669"/>
    <property type="project" value="TreeGrafter"/>
</dbReference>
<comment type="caution">
    <text evidence="4">The sequence shown here is derived from an EMBL/GenBank/DDBJ whole genome shotgun (WGS) entry which is preliminary data.</text>
</comment>
<dbReference type="GO" id="GO:0000049">
    <property type="term" value="F:tRNA binding"/>
    <property type="evidence" value="ECO:0007669"/>
    <property type="project" value="TreeGrafter"/>
</dbReference>
<evidence type="ECO:0000256" key="1">
    <source>
        <dbReference type="ARBA" id="ARBA00022603"/>
    </source>
</evidence>
<sequence>MAPASQQVQLTDTRAANNSAAYEEENVHAVYDVIADHFSSTRYKPWPLVATFLSTIPPGSIGADLGCGNGKYLYLRSALGEPSNNSSLITLGADRCEPLVRAAQYNFPPSENTVKHIHDVAVSDALCSNYRDAVFDYALSIATIHHFSTPERRRQSIEELIRIVKPVQKSSSLSQEPTDTPTCHAAGRFMVYVWAFEQRGGGRRLFDTHLADCQDAAAAQDKGKKMYTIDIITSSVKMN</sequence>
<dbReference type="PANTHER" id="PTHR13069">
    <property type="entry name" value="ALKYLATED DNA REPAIR PROTEIN ALKB HOMOLOG 8"/>
    <property type="match status" value="1"/>
</dbReference>
<feature type="domain" description="Methyltransferase type 11" evidence="3">
    <location>
        <begin position="64"/>
        <end position="166"/>
    </location>
</feature>
<keyword evidence="2 4" id="KW-0808">Transferase</keyword>
<keyword evidence="1 4" id="KW-0489">Methyltransferase</keyword>
<dbReference type="GO" id="GO:0002098">
    <property type="term" value="P:tRNA wobble uridine modification"/>
    <property type="evidence" value="ECO:0007669"/>
    <property type="project" value="TreeGrafter"/>
</dbReference>
<dbReference type="PANTHER" id="PTHR13069:SF21">
    <property type="entry name" value="ALKYLATED DNA REPAIR PROTEIN ALKB HOMOLOG 8"/>
    <property type="match status" value="1"/>
</dbReference>
<dbReference type="GO" id="GO:0005737">
    <property type="term" value="C:cytoplasm"/>
    <property type="evidence" value="ECO:0007669"/>
    <property type="project" value="TreeGrafter"/>
</dbReference>
<dbReference type="SUPFAM" id="SSF53335">
    <property type="entry name" value="S-adenosyl-L-methionine-dependent methyltransferases"/>
    <property type="match status" value="1"/>
</dbReference>
<name>A0A0M9VPT8_9BASI</name>
<reference evidence="4 5" key="1">
    <citation type="submission" date="2015-07" db="EMBL/GenBank/DDBJ databases">
        <title>Draft Genome Sequence of Malassezia furfur CBS1878 and Malassezia pachydermatis CBS1879.</title>
        <authorList>
            <person name="Triana S."/>
            <person name="Ohm R."/>
            <person name="Gonzalez A."/>
            <person name="DeCock H."/>
            <person name="Restrepo S."/>
            <person name="Celis A."/>
        </authorList>
    </citation>
    <scope>NUCLEOTIDE SEQUENCE [LARGE SCALE GENOMIC DNA]</scope>
    <source>
        <strain evidence="4 5">CBS 1879</strain>
    </source>
</reference>
<proteinExistence type="predicted"/>
<dbReference type="Proteomes" id="UP000037751">
    <property type="component" value="Unassembled WGS sequence"/>
</dbReference>
<keyword evidence="5" id="KW-1185">Reference proteome</keyword>
<dbReference type="InterPro" id="IPR051422">
    <property type="entry name" value="AlkB_tRNA_MeTrf/Diox"/>
</dbReference>
<protein>
    <submittedName>
        <fullName evidence="4">S-adenosyl-l-methionine-dependent methyltransferase</fullName>
    </submittedName>
</protein>
<dbReference type="Gene3D" id="3.40.50.150">
    <property type="entry name" value="Vaccinia Virus protein VP39"/>
    <property type="match status" value="1"/>
</dbReference>
<dbReference type="Pfam" id="PF08241">
    <property type="entry name" value="Methyltransf_11"/>
    <property type="match status" value="1"/>
</dbReference>
<dbReference type="EMBL" id="LGAV01000003">
    <property type="protein sequence ID" value="KOS14752.1"/>
    <property type="molecule type" value="Genomic_DNA"/>
</dbReference>
<evidence type="ECO:0000313" key="5">
    <source>
        <dbReference type="Proteomes" id="UP000037751"/>
    </source>
</evidence>
<dbReference type="InterPro" id="IPR013216">
    <property type="entry name" value="Methyltransf_11"/>
</dbReference>
<dbReference type="GO" id="GO:0008757">
    <property type="term" value="F:S-adenosylmethionine-dependent methyltransferase activity"/>
    <property type="evidence" value="ECO:0007669"/>
    <property type="project" value="InterPro"/>
</dbReference>
<organism evidence="4 5">
    <name type="scientific">Malassezia pachydermatis</name>
    <dbReference type="NCBI Taxonomy" id="77020"/>
    <lineage>
        <taxon>Eukaryota</taxon>
        <taxon>Fungi</taxon>
        <taxon>Dikarya</taxon>
        <taxon>Basidiomycota</taxon>
        <taxon>Ustilaginomycotina</taxon>
        <taxon>Malasseziomycetes</taxon>
        <taxon>Malasseziales</taxon>
        <taxon>Malasseziaceae</taxon>
        <taxon>Malassezia</taxon>
    </lineage>
</organism>
<evidence type="ECO:0000256" key="2">
    <source>
        <dbReference type="ARBA" id="ARBA00022679"/>
    </source>
</evidence>
<dbReference type="GeneID" id="28727544"/>
<gene>
    <name evidence="4" type="ORF">Malapachy_1159</name>
</gene>
<dbReference type="AlphaFoldDB" id="A0A0M9VPT8"/>
<evidence type="ECO:0000259" key="3">
    <source>
        <dbReference type="Pfam" id="PF08241"/>
    </source>
</evidence>